<name>A0ABU2KVV7_9ACTN</name>
<gene>
    <name evidence="2" type="ORF">RM446_14990</name>
</gene>
<feature type="region of interest" description="Disordered" evidence="1">
    <location>
        <begin position="184"/>
        <end position="215"/>
    </location>
</feature>
<reference evidence="3" key="1">
    <citation type="submission" date="2023-07" db="EMBL/GenBank/DDBJ databases">
        <title>30 novel species of actinomycetes from the DSMZ collection.</title>
        <authorList>
            <person name="Nouioui I."/>
        </authorList>
    </citation>
    <scope>NUCLEOTIDE SEQUENCE [LARGE SCALE GENOMIC DNA]</scope>
    <source>
        <strain evidence="3">DSM 45055</strain>
    </source>
</reference>
<keyword evidence="3" id="KW-1185">Reference proteome</keyword>
<dbReference type="EMBL" id="JAVREK010000015">
    <property type="protein sequence ID" value="MDT0303422.1"/>
    <property type="molecule type" value="Genomic_DNA"/>
</dbReference>
<dbReference type="Proteomes" id="UP001183226">
    <property type="component" value="Unassembled WGS sequence"/>
</dbReference>
<protein>
    <submittedName>
        <fullName evidence="2">Uncharacterized protein</fullName>
    </submittedName>
</protein>
<accession>A0ABU2KVV7</accession>
<sequence length="239" mass="26040">MDRNIYRLFDLEEGEPTDVYSLQDAAADGYPVMLPKTVSVPLLFQREGIRYDGLSEEEKDAWDELERGDDGEVPDRVEADEVNAFREPVAAPSASARSSGSGRPLGIRTPAASATRRRGASSPPRRVVGRRFAEEVATIRSDPCDGRSRPRDRRDRRPGGSVVWSVRPPDRSSAVLHCRNVDSTPPGGGPHAPARRSCATVGHARHRGRSNGFGLRTVGGAVGTASLHYRCPDSTNRSR</sequence>
<comment type="caution">
    <text evidence="2">The sequence shown here is derived from an EMBL/GenBank/DDBJ whole genome shotgun (WGS) entry which is preliminary data.</text>
</comment>
<proteinExistence type="predicted"/>
<evidence type="ECO:0000256" key="1">
    <source>
        <dbReference type="SAM" id="MobiDB-lite"/>
    </source>
</evidence>
<evidence type="ECO:0000313" key="3">
    <source>
        <dbReference type="Proteomes" id="UP001183226"/>
    </source>
</evidence>
<feature type="compositionally biased region" description="Basic and acidic residues" evidence="1">
    <location>
        <begin position="142"/>
        <end position="158"/>
    </location>
</feature>
<dbReference type="RefSeq" id="WP_311545905.1">
    <property type="nucleotide sequence ID" value="NZ_JAVREK010000015.1"/>
</dbReference>
<feature type="compositionally biased region" description="Low complexity" evidence="1">
    <location>
        <begin position="90"/>
        <end position="126"/>
    </location>
</feature>
<evidence type="ECO:0000313" key="2">
    <source>
        <dbReference type="EMBL" id="MDT0303422.1"/>
    </source>
</evidence>
<feature type="region of interest" description="Disordered" evidence="1">
    <location>
        <begin position="83"/>
        <end position="163"/>
    </location>
</feature>
<organism evidence="2 3">
    <name type="scientific">Streptomonospora wellingtoniae</name>
    <dbReference type="NCBI Taxonomy" id="3075544"/>
    <lineage>
        <taxon>Bacteria</taxon>
        <taxon>Bacillati</taxon>
        <taxon>Actinomycetota</taxon>
        <taxon>Actinomycetes</taxon>
        <taxon>Streptosporangiales</taxon>
        <taxon>Nocardiopsidaceae</taxon>
        <taxon>Streptomonospora</taxon>
    </lineage>
</organism>